<dbReference type="STRING" id="1202772.A0A1V9YJJ6"/>
<evidence type="ECO:0000259" key="1">
    <source>
        <dbReference type="PROSITE" id="PS50222"/>
    </source>
</evidence>
<proteinExistence type="predicted"/>
<dbReference type="GO" id="GO:0005509">
    <property type="term" value="F:calcium ion binding"/>
    <property type="evidence" value="ECO:0007669"/>
    <property type="project" value="InterPro"/>
</dbReference>
<evidence type="ECO:0000313" key="3">
    <source>
        <dbReference type="Proteomes" id="UP000243579"/>
    </source>
</evidence>
<organism evidence="2 3">
    <name type="scientific">Achlya hypogyna</name>
    <name type="common">Oomycete</name>
    <name type="synonym">Protoachlya hypogyna</name>
    <dbReference type="NCBI Taxonomy" id="1202772"/>
    <lineage>
        <taxon>Eukaryota</taxon>
        <taxon>Sar</taxon>
        <taxon>Stramenopiles</taxon>
        <taxon>Oomycota</taxon>
        <taxon>Saprolegniomycetes</taxon>
        <taxon>Saprolegniales</taxon>
        <taxon>Achlyaceae</taxon>
        <taxon>Achlya</taxon>
    </lineage>
</organism>
<dbReference type="PROSITE" id="PS50222">
    <property type="entry name" value="EF_HAND_2"/>
    <property type="match status" value="1"/>
</dbReference>
<dbReference type="OrthoDB" id="74454at2759"/>
<protein>
    <recommendedName>
        <fullName evidence="1">EF-hand domain-containing protein</fullName>
    </recommendedName>
</protein>
<reference evidence="2 3" key="1">
    <citation type="journal article" date="2014" name="Genome Biol. Evol.">
        <title>The secreted proteins of Achlya hypogyna and Thraustotheca clavata identify the ancestral oomycete secretome and reveal gene acquisitions by horizontal gene transfer.</title>
        <authorList>
            <person name="Misner I."/>
            <person name="Blouin N."/>
            <person name="Leonard G."/>
            <person name="Richards T.A."/>
            <person name="Lane C.E."/>
        </authorList>
    </citation>
    <scope>NUCLEOTIDE SEQUENCE [LARGE SCALE GENOMIC DNA]</scope>
    <source>
        <strain evidence="2 3">ATCC 48635</strain>
    </source>
</reference>
<dbReference type="Proteomes" id="UP000243579">
    <property type="component" value="Unassembled WGS sequence"/>
</dbReference>
<dbReference type="EMBL" id="JNBR01001557">
    <property type="protein sequence ID" value="OQR85913.1"/>
    <property type="molecule type" value="Genomic_DNA"/>
</dbReference>
<comment type="caution">
    <text evidence="2">The sequence shown here is derived from an EMBL/GenBank/DDBJ whole genome shotgun (WGS) entry which is preliminary data.</text>
</comment>
<gene>
    <name evidence="2" type="ORF">ACHHYP_11193</name>
</gene>
<dbReference type="PROSITE" id="PS00018">
    <property type="entry name" value="EF_HAND_1"/>
    <property type="match status" value="1"/>
</dbReference>
<name>A0A1V9YJJ6_ACHHY</name>
<dbReference type="InterPro" id="IPR002048">
    <property type="entry name" value="EF_hand_dom"/>
</dbReference>
<dbReference type="AlphaFoldDB" id="A0A1V9YJJ6"/>
<dbReference type="InterPro" id="IPR018247">
    <property type="entry name" value="EF_Hand_1_Ca_BS"/>
</dbReference>
<evidence type="ECO:0000313" key="2">
    <source>
        <dbReference type="EMBL" id="OQR85913.1"/>
    </source>
</evidence>
<keyword evidence="3" id="KW-1185">Reference proteome</keyword>
<accession>A0A1V9YJJ6</accession>
<sequence>MNSRRPKAKLLTRASSPNLTIPTREEVVLEFYNPHLRVSREGVGLNDSVKRALAGLDRIGSPKSPSKLPMTFVDPLEECTKRDLRKSNLLHPLPTSPQKSTEKPPVRCQHCFSSNVVMLPSCAYCNKLHVFSDVNTKAKRYAFALLEKEPGIEPRQLLDSVFGYLYELQDPVATKRDVPMVLTLPDDVMTINSTKDEATHLIRHAEASPTAQPTTRDAILELKQARAKVATKVALSQPTKVSLVQYVLDALSQPSSGPTTWTREQRWDHQDVCVELLKLLPMEDVDDVVRTYNAWKHVNDVNQKQREMERAWNQRLFQVSPDSVDAADSNDDNDCETSRILARPLTLFEKKTLRVPVTEEHRRSLIAQHQSSQRHIRSVKVDAAPDARPLYLAPVVSISEEVDDTETNNVRFDQLIMNAERYKTTSSNGMFQIDHLALFEQVGLSTRDMSTLLAFDRRTQQVYLLADEGDRAMLLHLSSLGRVGFVADWLGRNVDNELLLIAATSAKAQLLTTEERRLILAMDEEDIRYHLSLWKHMQGGMKHLHFLHLNLPHHEREKLFRVPRYWQKFVKARDASIQPMPHAVIRPFILQIYLRCAREQVDEYDLCEFVVEHMTLSFGAATQMRLQGFITALEQYYTTDSWVFTFCRFCHVTEKLPAGCFRFYLSAVLCLRFSTPNRAQMADYVVPKELFHPLLASKAKMALRAIAQDAVVNDDHWMATFLEMRTVCPRAKGVQSSHLYVVGLGVFMDLVLSIWHQNRTAMTEEMTWLFGQFDTDGSKSLSYVEFKAFITHCSACLEEKKRHPSGPLMQRRASLHSLLVAKIPENRAAAAAPKDEKDIIKLYAKCLMQSDKDEVNVDSFVLGGLDNPLILALLGFPVPPTQTSAAGLMAMQLVKRAVRAYIHRKRRRAEEAMARVET</sequence>
<feature type="domain" description="EF-hand" evidence="1">
    <location>
        <begin position="761"/>
        <end position="796"/>
    </location>
</feature>